<comment type="caution">
    <text evidence="6">The sequence shown here is derived from an EMBL/GenBank/DDBJ whole genome shotgun (WGS) entry which is preliminary data.</text>
</comment>
<dbReference type="Pfam" id="PF00700">
    <property type="entry name" value="Flagellin_C"/>
    <property type="match status" value="1"/>
</dbReference>
<evidence type="ECO:0000256" key="1">
    <source>
        <dbReference type="ARBA" id="ARBA00005709"/>
    </source>
</evidence>
<proteinExistence type="inferred from homology"/>
<gene>
    <name evidence="6" type="ORF">U0C82_02845</name>
</gene>
<keyword evidence="6" id="KW-0282">Flagellum</keyword>
<sequence length="352" mass="37677">MTNFLVSSLSLSSAPRSSVSRVQQDLVIAQKEVVTGRFADVGLSLGVSVGRTISMRSEMAGNEKLTSANTQLAQRFATMQSALETTSQAGEGLLNSLISGGDRDASAKANKNAANNNIGQLVGALNSSFGSRYLFSGAKTNTPPMKVDASNAPPELAAVKTAWQDFLGTLTPPDDPSIVTGADMEAFLKDDPSGPFEKFFTDANWTANWSDASDQQTQARIGENETITSSASANDKAFRDVMKAYVMTASFDIDLLGSEARQVLTSRAIDTLSGGLSNIRELRSEIGIGEERIARTNEGLKSQKMVLKLAIGEEESVDVYEASTRVTNLMNTLETSYALTARISRLSLLNYL</sequence>
<evidence type="ECO:0000313" key="7">
    <source>
        <dbReference type="Proteomes" id="UP001294412"/>
    </source>
</evidence>
<evidence type="ECO:0000313" key="6">
    <source>
        <dbReference type="EMBL" id="MDY8108086.1"/>
    </source>
</evidence>
<evidence type="ECO:0000259" key="4">
    <source>
        <dbReference type="Pfam" id="PF00669"/>
    </source>
</evidence>
<dbReference type="RefSeq" id="WP_322185534.1">
    <property type="nucleotide sequence ID" value="NZ_JAXLPB010000001.1"/>
</dbReference>
<evidence type="ECO:0000256" key="3">
    <source>
        <dbReference type="RuleBase" id="RU362073"/>
    </source>
</evidence>
<evidence type="ECO:0000256" key="2">
    <source>
        <dbReference type="ARBA" id="ARBA00023143"/>
    </source>
</evidence>
<comment type="subcellular location">
    <subcellularLocation>
        <location evidence="3">Secreted</location>
    </subcellularLocation>
    <subcellularLocation>
        <location evidence="3">Bacterial flagellum</location>
    </subcellularLocation>
</comment>
<feature type="domain" description="Flagellin N-terminal" evidence="4">
    <location>
        <begin position="6"/>
        <end position="140"/>
    </location>
</feature>
<organism evidence="6 7">
    <name type="scientific">Fulvimarina uroteuthidis</name>
    <dbReference type="NCBI Taxonomy" id="3098149"/>
    <lineage>
        <taxon>Bacteria</taxon>
        <taxon>Pseudomonadati</taxon>
        <taxon>Pseudomonadota</taxon>
        <taxon>Alphaproteobacteria</taxon>
        <taxon>Hyphomicrobiales</taxon>
        <taxon>Aurantimonadaceae</taxon>
        <taxon>Fulvimarina</taxon>
    </lineage>
</organism>
<dbReference type="PANTHER" id="PTHR42792:SF1">
    <property type="entry name" value="FLAGELLAR HOOK-ASSOCIATED PROTEIN 3"/>
    <property type="match status" value="1"/>
</dbReference>
<keyword evidence="6" id="KW-0969">Cilium</keyword>
<dbReference type="InterPro" id="IPR001492">
    <property type="entry name" value="Flagellin"/>
</dbReference>
<dbReference type="Proteomes" id="UP001294412">
    <property type="component" value="Unassembled WGS sequence"/>
</dbReference>
<dbReference type="SUPFAM" id="SSF64518">
    <property type="entry name" value="Phase 1 flagellin"/>
    <property type="match status" value="1"/>
</dbReference>
<accession>A0ABU5HYM5</accession>
<dbReference type="PANTHER" id="PTHR42792">
    <property type="entry name" value="FLAGELLIN"/>
    <property type="match status" value="1"/>
</dbReference>
<protein>
    <recommendedName>
        <fullName evidence="3">Flagellin</fullName>
    </recommendedName>
</protein>
<dbReference type="EMBL" id="JAXLPB010000001">
    <property type="protein sequence ID" value="MDY8108086.1"/>
    <property type="molecule type" value="Genomic_DNA"/>
</dbReference>
<dbReference type="Pfam" id="PF00669">
    <property type="entry name" value="Flagellin_N"/>
    <property type="match status" value="1"/>
</dbReference>
<feature type="domain" description="Flagellin C-terminal" evidence="5">
    <location>
        <begin position="276"/>
        <end position="352"/>
    </location>
</feature>
<keyword evidence="3" id="KW-0964">Secreted</keyword>
<reference evidence="6 7" key="1">
    <citation type="submission" date="2023-12" db="EMBL/GenBank/DDBJ databases">
        <title>Description of Novel Strain Fulvimarina sp. 2208YS6-2-32 isolated from Uroteuthis (Photololigo) edulis.</title>
        <authorList>
            <person name="Park J.-S."/>
        </authorList>
    </citation>
    <scope>NUCLEOTIDE SEQUENCE [LARGE SCALE GENOMIC DNA]</scope>
    <source>
        <strain evidence="6 7">2208YS6-2-32</strain>
    </source>
</reference>
<comment type="function">
    <text evidence="3">Flagellin is the subunit protein which polymerizes to form the filaments of bacterial flagella.</text>
</comment>
<dbReference type="InterPro" id="IPR046358">
    <property type="entry name" value="Flagellin_C"/>
</dbReference>
<dbReference type="Gene3D" id="1.20.1330.10">
    <property type="entry name" value="f41 fragment of flagellin, N-terminal domain"/>
    <property type="match status" value="1"/>
</dbReference>
<dbReference type="NCBIfam" id="NF004669">
    <property type="entry name" value="PRK06008.1"/>
    <property type="match status" value="1"/>
</dbReference>
<evidence type="ECO:0000259" key="5">
    <source>
        <dbReference type="Pfam" id="PF00700"/>
    </source>
</evidence>
<keyword evidence="6" id="KW-0966">Cell projection</keyword>
<name>A0ABU5HYM5_9HYPH</name>
<comment type="similarity">
    <text evidence="1 3">Belongs to the bacterial flagellin family.</text>
</comment>
<keyword evidence="2 3" id="KW-0975">Bacterial flagellum</keyword>
<keyword evidence="7" id="KW-1185">Reference proteome</keyword>
<dbReference type="InterPro" id="IPR001029">
    <property type="entry name" value="Flagellin_N"/>
</dbReference>